<proteinExistence type="predicted"/>
<name>A0A6N7INW9_9FIRM</name>
<reference evidence="1 2" key="1">
    <citation type="submission" date="2019-10" db="EMBL/GenBank/DDBJ databases">
        <title>Comparative genomics of sulfur disproportionating microorganisms.</title>
        <authorList>
            <person name="Ward L.M."/>
            <person name="Bertran E."/>
            <person name="Johnston D."/>
        </authorList>
    </citation>
    <scope>NUCLEOTIDE SEQUENCE [LARGE SCALE GENOMIC DNA]</scope>
    <source>
        <strain evidence="1 2">DSM 14055</strain>
    </source>
</reference>
<dbReference type="EMBL" id="WHYR01000009">
    <property type="protein sequence ID" value="MQL51630.1"/>
    <property type="molecule type" value="Genomic_DNA"/>
</dbReference>
<keyword evidence="2" id="KW-1185">Reference proteome</keyword>
<dbReference type="OrthoDB" id="9155928at2"/>
<protein>
    <submittedName>
        <fullName evidence="1">DUF4258 domain-containing protein</fullName>
    </submittedName>
</protein>
<gene>
    <name evidence="1" type="ORF">GFC01_05015</name>
</gene>
<comment type="caution">
    <text evidence="1">The sequence shown here is derived from an EMBL/GenBank/DDBJ whole genome shotgun (WGS) entry which is preliminary data.</text>
</comment>
<evidence type="ECO:0000313" key="2">
    <source>
        <dbReference type="Proteomes" id="UP000441717"/>
    </source>
</evidence>
<accession>A0A6N7INW9</accession>
<dbReference type="Pfam" id="PF14076">
    <property type="entry name" value="DUF4258"/>
    <property type="match status" value="1"/>
</dbReference>
<dbReference type="RefSeq" id="WP_152945557.1">
    <property type="nucleotide sequence ID" value="NZ_WHYR01000009.1"/>
</dbReference>
<dbReference type="Proteomes" id="UP000441717">
    <property type="component" value="Unassembled WGS sequence"/>
</dbReference>
<organism evidence="1 2">
    <name type="scientific">Desulfofundulus thermobenzoicus</name>
    <dbReference type="NCBI Taxonomy" id="29376"/>
    <lineage>
        <taxon>Bacteria</taxon>
        <taxon>Bacillati</taxon>
        <taxon>Bacillota</taxon>
        <taxon>Clostridia</taxon>
        <taxon>Eubacteriales</taxon>
        <taxon>Peptococcaceae</taxon>
        <taxon>Desulfofundulus</taxon>
    </lineage>
</organism>
<dbReference type="AlphaFoldDB" id="A0A6N7INW9"/>
<sequence length="86" mass="10257">MSIRYTYHAQKQMLERGISKALVDETIVNPDQMVSQAEGIFILQKIYREREKDYLLRVAVKFEADISVVLTVYRTSKIRKYWRGDR</sequence>
<evidence type="ECO:0000313" key="1">
    <source>
        <dbReference type="EMBL" id="MQL51630.1"/>
    </source>
</evidence>
<dbReference type="InterPro" id="IPR025354">
    <property type="entry name" value="DUF4258"/>
</dbReference>